<feature type="transmembrane region" description="Helical" evidence="11">
    <location>
        <begin position="64"/>
        <end position="88"/>
    </location>
</feature>
<dbReference type="FunFam" id="1.20.1070.10:FF:000109">
    <property type="entry name" value="Leukotriene B4 receptor"/>
    <property type="match status" value="1"/>
</dbReference>
<evidence type="ECO:0000256" key="8">
    <source>
        <dbReference type="ARBA" id="ARBA00023180"/>
    </source>
</evidence>
<evidence type="ECO:0000256" key="10">
    <source>
        <dbReference type="SAM" id="MobiDB-lite"/>
    </source>
</evidence>
<dbReference type="GO" id="GO:0019957">
    <property type="term" value="F:C-C chemokine binding"/>
    <property type="evidence" value="ECO:0007669"/>
    <property type="project" value="TreeGrafter"/>
</dbReference>
<feature type="transmembrane region" description="Helical" evidence="11">
    <location>
        <begin position="140"/>
        <end position="158"/>
    </location>
</feature>
<feature type="transmembrane region" description="Helical" evidence="11">
    <location>
        <begin position="226"/>
        <end position="249"/>
    </location>
</feature>
<evidence type="ECO:0000256" key="6">
    <source>
        <dbReference type="ARBA" id="ARBA00023136"/>
    </source>
</evidence>
<keyword evidence="8" id="KW-0325">Glycoprotein</keyword>
<accession>A0A3B4A844</accession>
<dbReference type="InterPro" id="IPR017452">
    <property type="entry name" value="GPCR_Rhodpsn_7TM"/>
</dbReference>
<dbReference type="STRING" id="409849.ENSPMGP00000012671"/>
<dbReference type="GO" id="GO:0019722">
    <property type="term" value="P:calcium-mediated signaling"/>
    <property type="evidence" value="ECO:0007669"/>
    <property type="project" value="TreeGrafter"/>
</dbReference>
<dbReference type="PRINTS" id="PR00237">
    <property type="entry name" value="GPCRRHODOPSN"/>
</dbReference>
<evidence type="ECO:0000256" key="1">
    <source>
        <dbReference type="ARBA" id="ARBA00004651"/>
    </source>
</evidence>
<evidence type="ECO:0000256" key="5">
    <source>
        <dbReference type="ARBA" id="ARBA00023040"/>
    </source>
</evidence>
<keyword evidence="14" id="KW-1185">Reference proteome</keyword>
<feature type="compositionally biased region" description="Polar residues" evidence="10">
    <location>
        <begin position="1"/>
        <end position="19"/>
    </location>
</feature>
<dbReference type="GO" id="GO:0007204">
    <property type="term" value="P:positive regulation of cytosolic calcium ion concentration"/>
    <property type="evidence" value="ECO:0007669"/>
    <property type="project" value="TreeGrafter"/>
</dbReference>
<dbReference type="Proteomes" id="UP000261520">
    <property type="component" value="Unplaced"/>
</dbReference>
<dbReference type="PANTHER" id="PTHR10489:SF946">
    <property type="entry name" value="LEUKOTRIENE B4 RECEPTOR 1-LIKE"/>
    <property type="match status" value="1"/>
</dbReference>
<dbReference type="PANTHER" id="PTHR10489">
    <property type="entry name" value="CELL ADHESION MOLECULE"/>
    <property type="match status" value="1"/>
</dbReference>
<dbReference type="GO" id="GO:0060326">
    <property type="term" value="P:cell chemotaxis"/>
    <property type="evidence" value="ECO:0007669"/>
    <property type="project" value="TreeGrafter"/>
</dbReference>
<evidence type="ECO:0000256" key="11">
    <source>
        <dbReference type="SAM" id="Phobius"/>
    </source>
</evidence>
<dbReference type="GO" id="GO:0004974">
    <property type="term" value="F:leukotriene receptor activity"/>
    <property type="evidence" value="ECO:0007669"/>
    <property type="project" value="UniProtKB-ARBA"/>
</dbReference>
<keyword evidence="2" id="KW-1003">Cell membrane</keyword>
<comment type="subcellular location">
    <subcellularLocation>
        <location evidence="1">Cell membrane</location>
        <topology evidence="1">Multi-pass membrane protein</topology>
    </subcellularLocation>
</comment>
<reference evidence="13" key="2">
    <citation type="submission" date="2025-09" db="UniProtKB">
        <authorList>
            <consortium name="Ensembl"/>
        </authorList>
    </citation>
    <scope>IDENTIFICATION</scope>
</reference>
<dbReference type="GO" id="GO:0006955">
    <property type="term" value="P:immune response"/>
    <property type="evidence" value="ECO:0007669"/>
    <property type="project" value="TreeGrafter"/>
</dbReference>
<keyword evidence="4 11" id="KW-1133">Transmembrane helix</keyword>
<protein>
    <recommendedName>
        <fullName evidence="12">G-protein coupled receptors family 1 profile domain-containing protein</fullName>
    </recommendedName>
</protein>
<evidence type="ECO:0000313" key="14">
    <source>
        <dbReference type="Proteomes" id="UP000261520"/>
    </source>
</evidence>
<feature type="transmembrane region" description="Helical" evidence="11">
    <location>
        <begin position="100"/>
        <end position="119"/>
    </location>
</feature>
<feature type="region of interest" description="Disordered" evidence="10">
    <location>
        <begin position="1"/>
        <end position="22"/>
    </location>
</feature>
<evidence type="ECO:0000256" key="2">
    <source>
        <dbReference type="ARBA" id="ARBA00022475"/>
    </source>
</evidence>
<sequence length="305" mass="34709">MEYLNLTSPNFSNSSTTAPPRSWGSKDLAPAVLLSLCFLVGFPGNIAVLILRPNWQQLSRLTQCLMMNLAMSDLLCLVTLPVWIYTLLYSWTLGTATCKIMAFIVHCSLHSSLLTVTALSVQRYMQVVHQQRCLMFKKRLLVLLWVMSMVLSIPALVIRDTKVMQDRDMCFPKYTSNAQQVAVLTSECFVGFSSFIITASAYIWLNRKLNKVVFFNSSWTSKLVTGIVITFFALWMPYFIFDLVVAIAITQDDGIKNFFESTYNMFASVTFINSCLNPVLYAFAFRIYERAKVKEQTKDKNKPCA</sequence>
<organism evidence="13 14">
    <name type="scientific">Periophthalmus magnuspinnatus</name>
    <dbReference type="NCBI Taxonomy" id="409849"/>
    <lineage>
        <taxon>Eukaryota</taxon>
        <taxon>Metazoa</taxon>
        <taxon>Chordata</taxon>
        <taxon>Craniata</taxon>
        <taxon>Vertebrata</taxon>
        <taxon>Euteleostomi</taxon>
        <taxon>Actinopterygii</taxon>
        <taxon>Neopterygii</taxon>
        <taxon>Teleostei</taxon>
        <taxon>Neoteleostei</taxon>
        <taxon>Acanthomorphata</taxon>
        <taxon>Gobiaria</taxon>
        <taxon>Gobiiformes</taxon>
        <taxon>Gobioidei</taxon>
        <taxon>Gobiidae</taxon>
        <taxon>Oxudercinae</taxon>
        <taxon>Periophthalmus</taxon>
    </lineage>
</organism>
<keyword evidence="5" id="KW-0297">G-protein coupled receptor</keyword>
<feature type="domain" description="G-protein coupled receptors family 1 profile" evidence="12">
    <location>
        <begin position="44"/>
        <end position="281"/>
    </location>
</feature>
<keyword evidence="7" id="KW-0675">Receptor</keyword>
<keyword evidence="3 11" id="KW-0812">Transmembrane</keyword>
<dbReference type="Gene3D" id="1.20.1070.10">
    <property type="entry name" value="Rhodopsin 7-helix transmembrane proteins"/>
    <property type="match status" value="1"/>
</dbReference>
<evidence type="ECO:0000259" key="12">
    <source>
        <dbReference type="PROSITE" id="PS50262"/>
    </source>
</evidence>
<keyword evidence="6 11" id="KW-0472">Membrane</keyword>
<evidence type="ECO:0000256" key="4">
    <source>
        <dbReference type="ARBA" id="ARBA00022989"/>
    </source>
</evidence>
<reference evidence="13" key="1">
    <citation type="submission" date="2025-08" db="UniProtKB">
        <authorList>
            <consortium name="Ensembl"/>
        </authorList>
    </citation>
    <scope>IDENTIFICATION</scope>
</reference>
<dbReference type="AlphaFoldDB" id="A0A3B4A844"/>
<feature type="transmembrane region" description="Helical" evidence="11">
    <location>
        <begin position="28"/>
        <end position="52"/>
    </location>
</feature>
<dbReference type="InterPro" id="IPR000276">
    <property type="entry name" value="GPCR_Rhodpsn"/>
</dbReference>
<dbReference type="GO" id="GO:0016493">
    <property type="term" value="F:C-C chemokine receptor activity"/>
    <property type="evidence" value="ECO:0007669"/>
    <property type="project" value="TreeGrafter"/>
</dbReference>
<dbReference type="SUPFAM" id="SSF81321">
    <property type="entry name" value="Family A G protein-coupled receptor-like"/>
    <property type="match status" value="1"/>
</dbReference>
<evidence type="ECO:0000313" key="13">
    <source>
        <dbReference type="Ensembl" id="ENSPMGP00000012671.1"/>
    </source>
</evidence>
<name>A0A3B4A844_9GOBI</name>
<dbReference type="InterPro" id="IPR050119">
    <property type="entry name" value="CCR1-9-like"/>
</dbReference>
<dbReference type="Ensembl" id="ENSPMGT00000013519.1">
    <property type="protein sequence ID" value="ENSPMGP00000012671.1"/>
    <property type="gene ID" value="ENSPMGG00000010446.1"/>
</dbReference>
<dbReference type="GO" id="GO:0009897">
    <property type="term" value="C:external side of plasma membrane"/>
    <property type="evidence" value="ECO:0007669"/>
    <property type="project" value="TreeGrafter"/>
</dbReference>
<evidence type="ECO:0000256" key="9">
    <source>
        <dbReference type="ARBA" id="ARBA00023224"/>
    </source>
</evidence>
<evidence type="ECO:0000256" key="7">
    <source>
        <dbReference type="ARBA" id="ARBA00023170"/>
    </source>
</evidence>
<evidence type="ECO:0000256" key="3">
    <source>
        <dbReference type="ARBA" id="ARBA00022692"/>
    </source>
</evidence>
<feature type="transmembrane region" description="Helical" evidence="11">
    <location>
        <begin position="269"/>
        <end position="288"/>
    </location>
</feature>
<dbReference type="PROSITE" id="PS50262">
    <property type="entry name" value="G_PROTEIN_RECEP_F1_2"/>
    <property type="match status" value="1"/>
</dbReference>
<feature type="transmembrane region" description="Helical" evidence="11">
    <location>
        <begin position="178"/>
        <end position="205"/>
    </location>
</feature>
<dbReference type="Pfam" id="PF00001">
    <property type="entry name" value="7tm_1"/>
    <property type="match status" value="1"/>
</dbReference>
<proteinExistence type="predicted"/>
<keyword evidence="9" id="KW-0807">Transducer</keyword>